<proteinExistence type="predicted"/>
<feature type="non-terminal residue" evidence="1">
    <location>
        <position position="64"/>
    </location>
</feature>
<name>A0A6J4SEC3_9BACT</name>
<accession>A0A6J4SEC3</accession>
<dbReference type="EMBL" id="CADCVN010000542">
    <property type="protein sequence ID" value="CAA9489585.1"/>
    <property type="molecule type" value="Genomic_DNA"/>
</dbReference>
<gene>
    <name evidence="1" type="ORF">AVDCRST_MAG96-1445</name>
</gene>
<sequence length="64" mass="7117">MINSQFRDIPKVHKTSGLLGFYGSQVKNTTKSDRFGLDSVFAASVKGLDGREETPQFVTAFNNY</sequence>
<reference evidence="1" key="1">
    <citation type="submission" date="2020-02" db="EMBL/GenBank/DDBJ databases">
        <authorList>
            <person name="Meier V. D."/>
        </authorList>
    </citation>
    <scope>NUCLEOTIDE SEQUENCE</scope>
    <source>
        <strain evidence="1">AVDCRST_MAG96</strain>
    </source>
</reference>
<protein>
    <submittedName>
        <fullName evidence="1">Dynamin family</fullName>
    </submittedName>
</protein>
<evidence type="ECO:0000313" key="1">
    <source>
        <dbReference type="EMBL" id="CAA9489585.1"/>
    </source>
</evidence>
<dbReference type="AlphaFoldDB" id="A0A6J4SEC3"/>
<organism evidence="1">
    <name type="scientific">uncultured Segetibacter sp</name>
    <dbReference type="NCBI Taxonomy" id="481133"/>
    <lineage>
        <taxon>Bacteria</taxon>
        <taxon>Pseudomonadati</taxon>
        <taxon>Bacteroidota</taxon>
        <taxon>Chitinophagia</taxon>
        <taxon>Chitinophagales</taxon>
        <taxon>Chitinophagaceae</taxon>
        <taxon>Segetibacter</taxon>
        <taxon>environmental samples</taxon>
    </lineage>
</organism>